<gene>
    <name evidence="3" type="ORF">CAPTEDRAFT_208009</name>
</gene>
<evidence type="ECO:0000313" key="5">
    <source>
        <dbReference type="Proteomes" id="UP000014760"/>
    </source>
</evidence>
<reference evidence="5" key="1">
    <citation type="submission" date="2012-12" db="EMBL/GenBank/DDBJ databases">
        <authorList>
            <person name="Hellsten U."/>
            <person name="Grimwood J."/>
            <person name="Chapman J.A."/>
            <person name="Shapiro H."/>
            <person name="Aerts A."/>
            <person name="Otillar R.P."/>
            <person name="Terry A.Y."/>
            <person name="Boore J.L."/>
            <person name="Simakov O."/>
            <person name="Marletaz F."/>
            <person name="Cho S.-J."/>
            <person name="Edsinger-Gonzales E."/>
            <person name="Havlak P."/>
            <person name="Kuo D.-H."/>
            <person name="Larsson T."/>
            <person name="Lv J."/>
            <person name="Arendt D."/>
            <person name="Savage R."/>
            <person name="Osoegawa K."/>
            <person name="de Jong P."/>
            <person name="Lindberg D.R."/>
            <person name="Seaver E.C."/>
            <person name="Weisblat D.A."/>
            <person name="Putnam N.H."/>
            <person name="Grigoriev I.V."/>
            <person name="Rokhsar D.S."/>
        </authorList>
    </citation>
    <scope>NUCLEOTIDE SEQUENCE</scope>
    <source>
        <strain evidence="5">I ESC-2004</strain>
    </source>
</reference>
<dbReference type="PANTHER" id="PTHR46670">
    <property type="entry name" value="ENDO/EXONUCLEASE/PHOSPHATASE DOMAIN-CONTAINING PROTEIN"/>
    <property type="match status" value="1"/>
</dbReference>
<dbReference type="EMBL" id="AMQN01016277">
    <property type="status" value="NOT_ANNOTATED_CDS"/>
    <property type="molecule type" value="Genomic_DNA"/>
</dbReference>
<organism evidence="3">
    <name type="scientific">Capitella teleta</name>
    <name type="common">Polychaete worm</name>
    <dbReference type="NCBI Taxonomy" id="283909"/>
    <lineage>
        <taxon>Eukaryota</taxon>
        <taxon>Metazoa</taxon>
        <taxon>Spiralia</taxon>
        <taxon>Lophotrochozoa</taxon>
        <taxon>Annelida</taxon>
        <taxon>Polychaeta</taxon>
        <taxon>Sedentaria</taxon>
        <taxon>Scolecida</taxon>
        <taxon>Capitellidae</taxon>
        <taxon>Capitella</taxon>
    </lineage>
</organism>
<dbReference type="OrthoDB" id="10072198at2759"/>
<evidence type="ECO:0000256" key="1">
    <source>
        <dbReference type="SAM" id="Coils"/>
    </source>
</evidence>
<accession>R7VIS5</accession>
<dbReference type="EMBL" id="KB291899">
    <property type="protein sequence ID" value="ELU18462.1"/>
    <property type="molecule type" value="Genomic_DNA"/>
</dbReference>
<keyword evidence="5" id="KW-1185">Reference proteome</keyword>
<dbReference type="AlphaFoldDB" id="R7VIS5"/>
<dbReference type="Gene3D" id="3.60.10.10">
    <property type="entry name" value="Endonuclease/exonuclease/phosphatase"/>
    <property type="match status" value="1"/>
</dbReference>
<keyword evidence="1" id="KW-0175">Coiled coil</keyword>
<dbReference type="EMBL" id="AMQN01016278">
    <property type="status" value="NOT_ANNOTATED_CDS"/>
    <property type="molecule type" value="Genomic_DNA"/>
</dbReference>
<dbReference type="SUPFAM" id="SSF56219">
    <property type="entry name" value="DNase I-like"/>
    <property type="match status" value="1"/>
</dbReference>
<evidence type="ECO:0000313" key="4">
    <source>
        <dbReference type="EnsemblMetazoa" id="CapteP208009"/>
    </source>
</evidence>
<name>R7VIS5_CAPTE</name>
<evidence type="ECO:0000313" key="3">
    <source>
        <dbReference type="EMBL" id="ELU18462.1"/>
    </source>
</evidence>
<dbReference type="InterPro" id="IPR036691">
    <property type="entry name" value="Endo/exonu/phosph_ase_sf"/>
</dbReference>
<dbReference type="Pfam" id="PF03372">
    <property type="entry name" value="Exo_endo_phos"/>
    <property type="match status" value="1"/>
</dbReference>
<evidence type="ECO:0000259" key="2">
    <source>
        <dbReference type="Pfam" id="PF03372"/>
    </source>
</evidence>
<dbReference type="HOGENOM" id="CLU_358347_0_0_1"/>
<reference evidence="3 5" key="2">
    <citation type="journal article" date="2013" name="Nature">
        <title>Insights into bilaterian evolution from three spiralian genomes.</title>
        <authorList>
            <person name="Simakov O."/>
            <person name="Marletaz F."/>
            <person name="Cho S.J."/>
            <person name="Edsinger-Gonzales E."/>
            <person name="Havlak P."/>
            <person name="Hellsten U."/>
            <person name="Kuo D.H."/>
            <person name="Larsson T."/>
            <person name="Lv J."/>
            <person name="Arendt D."/>
            <person name="Savage R."/>
            <person name="Osoegawa K."/>
            <person name="de Jong P."/>
            <person name="Grimwood J."/>
            <person name="Chapman J.A."/>
            <person name="Shapiro H."/>
            <person name="Aerts A."/>
            <person name="Otillar R.P."/>
            <person name="Terry A.Y."/>
            <person name="Boore J.L."/>
            <person name="Grigoriev I.V."/>
            <person name="Lindberg D.R."/>
            <person name="Seaver E.C."/>
            <person name="Weisblat D.A."/>
            <person name="Putnam N.H."/>
            <person name="Rokhsar D.S."/>
        </authorList>
    </citation>
    <scope>NUCLEOTIDE SEQUENCE</scope>
    <source>
        <strain evidence="3 5">I ESC-2004</strain>
    </source>
</reference>
<sequence>MDLPLLSEINTMKKEDLKNTLLDLIDYVKNAKKNDSVMLQILEEVKKGSNEREGLKEEMTQLKSNNEVLLKELADVKSHLSALHLHQQPTMENDSSPLPFFADAVKKSVHTALQEDKARCDVIISKVEEKGKDESFAADLCSKISYDTKPIGVMRLGRKKEDTHHHRLLKLSFSTNFEARAFRSRFEEARKDKPNDLSEFRVRPGRNREDQAAFRKSAIVANTLNKEAKHEGDMCSYSVRDNGSIWKFEKQADGKWVHISDWKLEKEVAVIDQRKTHNENLLIVLINPWSICNKAEDINDFIIEYNIDILAITETWLTGTACDGPTINALLPNGYEIIHAPRRTRGGGTALVYRQSLNVTRVAVSSASFEVLECVIKGPIVLRICVVYQPYRTALFMEEFSSYLAGLATSPGHLLVLGDFNLHVDDPLDKCAQDFLTSMSSLGLEQHVTTLTHRNGHTLDLVLTPLGNPLDLTWKSIDCGFPDHYALFIQGAGCRLWSFFEEMQSGCPQDLQPERSHCEIPHVTSAANETAAAYIESDTEVAMDIEIAASDAAATAEVIEDDHQEEEAEHVKRKKLRIRPTNPGRACNEKCKKKCSEVISEEWRATLMNTYWERLLLVSKHPSNRDVKHVILWMDNCSAQNKNWSPMTCIARLRAGTNMSVIQMKNINFKNWKGQNSEAKMKKAGVLLWKMVAIQFQRGSFGMGLKKSHADQEFQVIDFAKATIKNMKTSQLRPRDRGVAQDKKNDILTKLVPLMPSNRHTFGRIYLWPAAALKLRKNINLP</sequence>
<dbReference type="PANTHER" id="PTHR46670:SF3">
    <property type="entry name" value="ENDONUCLEASE_EXONUCLEASE_PHOSPHATASE DOMAIN-CONTAINING PROTEIN"/>
    <property type="match status" value="1"/>
</dbReference>
<dbReference type="InterPro" id="IPR005135">
    <property type="entry name" value="Endo/exonuclease/phosphatase"/>
</dbReference>
<protein>
    <recommendedName>
        <fullName evidence="2">Endonuclease/exonuclease/phosphatase domain-containing protein</fullName>
    </recommendedName>
</protein>
<dbReference type="GO" id="GO:0003824">
    <property type="term" value="F:catalytic activity"/>
    <property type="evidence" value="ECO:0007669"/>
    <property type="project" value="InterPro"/>
</dbReference>
<dbReference type="Proteomes" id="UP000014760">
    <property type="component" value="Unassembled WGS sequence"/>
</dbReference>
<feature type="coiled-coil region" evidence="1">
    <location>
        <begin position="14"/>
        <end position="72"/>
    </location>
</feature>
<dbReference type="EnsemblMetazoa" id="CapteT208009">
    <property type="protein sequence ID" value="CapteP208009"/>
    <property type="gene ID" value="CapteG208009"/>
</dbReference>
<reference evidence="4" key="3">
    <citation type="submission" date="2015-06" db="UniProtKB">
        <authorList>
            <consortium name="EnsemblMetazoa"/>
        </authorList>
    </citation>
    <scope>IDENTIFICATION</scope>
</reference>
<feature type="domain" description="Endonuclease/exonuclease/phosphatase" evidence="2">
    <location>
        <begin position="295"/>
        <end position="427"/>
    </location>
</feature>
<proteinExistence type="predicted"/>
<dbReference type="STRING" id="283909.R7VIS5"/>